<dbReference type="GO" id="GO:0046872">
    <property type="term" value="F:metal ion binding"/>
    <property type="evidence" value="ECO:0007669"/>
    <property type="project" value="UniProtKB-KW"/>
</dbReference>
<keyword evidence="8" id="KW-0816">Tricarboxylic acid cycle</keyword>
<keyword evidence="13 16" id="KW-1133">Transmembrane helix</keyword>
<evidence type="ECO:0000256" key="3">
    <source>
        <dbReference type="ARBA" id="ARBA00004141"/>
    </source>
</evidence>
<evidence type="ECO:0000256" key="16">
    <source>
        <dbReference type="SAM" id="Phobius"/>
    </source>
</evidence>
<keyword evidence="7" id="KW-0813">Transport</keyword>
<keyword evidence="12" id="KW-0249">Electron transport</keyword>
<evidence type="ECO:0000256" key="2">
    <source>
        <dbReference type="ARBA" id="ARBA00004050"/>
    </source>
</evidence>
<dbReference type="GO" id="GO:0006099">
    <property type="term" value="P:tricarboxylic acid cycle"/>
    <property type="evidence" value="ECO:0007669"/>
    <property type="project" value="UniProtKB-UniPathway"/>
</dbReference>
<dbReference type="GO" id="GO:0016020">
    <property type="term" value="C:membrane"/>
    <property type="evidence" value="ECO:0007669"/>
    <property type="project" value="UniProtKB-SubCell"/>
</dbReference>
<dbReference type="Gene3D" id="1.20.1300.10">
    <property type="entry name" value="Fumarate reductase/succinate dehydrogenase, transmembrane subunit"/>
    <property type="match status" value="1"/>
</dbReference>
<keyword evidence="14" id="KW-0408">Iron</keyword>
<evidence type="ECO:0000256" key="10">
    <source>
        <dbReference type="ARBA" id="ARBA00022692"/>
    </source>
</evidence>
<reference evidence="17 18" key="1">
    <citation type="submission" date="2019-03" db="EMBL/GenBank/DDBJ databases">
        <title>Genomic Encyclopedia of Type Strains, Phase IV (KMG-IV): sequencing the most valuable type-strain genomes for metagenomic binning, comparative biology and taxonomic classification.</title>
        <authorList>
            <person name="Goeker M."/>
        </authorList>
    </citation>
    <scope>NUCLEOTIDE SEQUENCE [LARGE SCALE GENOMIC DNA]</scope>
    <source>
        <strain evidence="17 18">DSM 22958</strain>
    </source>
</reference>
<evidence type="ECO:0000256" key="4">
    <source>
        <dbReference type="ARBA" id="ARBA00005163"/>
    </source>
</evidence>
<comment type="function">
    <text evidence="2">Membrane-anchoring subunit of succinate dehydrogenase (SDH).</text>
</comment>
<accession>A0A4V2RXN3</accession>
<evidence type="ECO:0000256" key="1">
    <source>
        <dbReference type="ARBA" id="ARBA00001971"/>
    </source>
</evidence>
<dbReference type="InterPro" id="IPR000701">
    <property type="entry name" value="SuccDH_FuR_B_TM-su"/>
</dbReference>
<evidence type="ECO:0000256" key="13">
    <source>
        <dbReference type="ARBA" id="ARBA00022989"/>
    </source>
</evidence>
<evidence type="ECO:0000256" key="5">
    <source>
        <dbReference type="ARBA" id="ARBA00011558"/>
    </source>
</evidence>
<dbReference type="InterPro" id="IPR034804">
    <property type="entry name" value="SQR/QFR_C/D"/>
</dbReference>
<dbReference type="RefSeq" id="WP_342635645.1">
    <property type="nucleotide sequence ID" value="NZ_JBHUNN010000002.1"/>
</dbReference>
<evidence type="ECO:0000256" key="8">
    <source>
        <dbReference type="ARBA" id="ARBA00022532"/>
    </source>
</evidence>
<evidence type="ECO:0000313" key="17">
    <source>
        <dbReference type="EMBL" id="TCO14636.1"/>
    </source>
</evidence>
<dbReference type="GO" id="GO:0020037">
    <property type="term" value="F:heme binding"/>
    <property type="evidence" value="ECO:0007669"/>
    <property type="project" value="InterPro"/>
</dbReference>
<keyword evidence="11" id="KW-0479">Metal-binding</keyword>
<sequence length="134" mass="14548">MATQNRSFRTPRANVTGLGAAHHGTEHFWRQRLTALANLLLIVPFLWILAAAYGRDYASAVAIVSHPFSAVVLLLLVVSVAIHMRIGMTVVIEDYLPNRAQRVVAVIANTFFCAAVGLVGVFAIVKLSVGRLLL</sequence>
<comment type="subcellular location">
    <subcellularLocation>
        <location evidence="3">Membrane</location>
        <topology evidence="3">Multi-pass membrane protein</topology>
    </subcellularLocation>
</comment>
<dbReference type="UniPathway" id="UPA00223"/>
<keyword evidence="9" id="KW-0349">Heme</keyword>
<dbReference type="SUPFAM" id="SSF81343">
    <property type="entry name" value="Fumarate reductase respiratory complex transmembrane subunits"/>
    <property type="match status" value="1"/>
</dbReference>
<evidence type="ECO:0000256" key="14">
    <source>
        <dbReference type="ARBA" id="ARBA00023004"/>
    </source>
</evidence>
<dbReference type="AlphaFoldDB" id="A0A4V2RXN3"/>
<proteinExistence type="predicted"/>
<evidence type="ECO:0000256" key="7">
    <source>
        <dbReference type="ARBA" id="ARBA00022448"/>
    </source>
</evidence>
<evidence type="ECO:0000256" key="15">
    <source>
        <dbReference type="ARBA" id="ARBA00023136"/>
    </source>
</evidence>
<dbReference type="Proteomes" id="UP000294881">
    <property type="component" value="Unassembled WGS sequence"/>
</dbReference>
<keyword evidence="10 16" id="KW-0812">Transmembrane</keyword>
<feature type="transmembrane region" description="Helical" evidence="16">
    <location>
        <begin position="60"/>
        <end position="82"/>
    </location>
</feature>
<gene>
    <name evidence="17" type="ORF">EV666_103144</name>
</gene>
<evidence type="ECO:0000256" key="12">
    <source>
        <dbReference type="ARBA" id="ARBA00022982"/>
    </source>
</evidence>
<organism evidence="17 18">
    <name type="scientific">Camelimonas lactis</name>
    <dbReference type="NCBI Taxonomy" id="659006"/>
    <lineage>
        <taxon>Bacteria</taxon>
        <taxon>Pseudomonadati</taxon>
        <taxon>Pseudomonadota</taxon>
        <taxon>Alphaproteobacteria</taxon>
        <taxon>Hyphomicrobiales</taxon>
        <taxon>Chelatococcaceae</taxon>
        <taxon>Camelimonas</taxon>
    </lineage>
</organism>
<protein>
    <recommendedName>
        <fullName evidence="6">Succinate dehydrogenase hydrophobic membrane anchor subunit</fullName>
    </recommendedName>
</protein>
<comment type="pathway">
    <text evidence="4">Carbohydrate metabolism; tricarboxylic acid cycle.</text>
</comment>
<evidence type="ECO:0000313" key="18">
    <source>
        <dbReference type="Proteomes" id="UP000294881"/>
    </source>
</evidence>
<comment type="caution">
    <text evidence="17">The sequence shown here is derived from an EMBL/GenBank/DDBJ whole genome shotgun (WGS) entry which is preliminary data.</text>
</comment>
<evidence type="ECO:0000256" key="6">
    <source>
        <dbReference type="ARBA" id="ARBA00019425"/>
    </source>
</evidence>
<feature type="transmembrane region" description="Helical" evidence="16">
    <location>
        <begin position="35"/>
        <end position="54"/>
    </location>
</feature>
<keyword evidence="18" id="KW-1185">Reference proteome</keyword>
<dbReference type="CDD" id="cd03495">
    <property type="entry name" value="SQR_TypeC_SdhD_like"/>
    <property type="match status" value="1"/>
</dbReference>
<name>A0A4V2RXN3_9HYPH</name>
<dbReference type="EMBL" id="SLWL01000003">
    <property type="protein sequence ID" value="TCO14636.1"/>
    <property type="molecule type" value="Genomic_DNA"/>
</dbReference>
<evidence type="ECO:0000256" key="11">
    <source>
        <dbReference type="ARBA" id="ARBA00022723"/>
    </source>
</evidence>
<comment type="subunit">
    <text evidence="5">Part of an enzyme complex containing four subunits: a flavoprotein, an iron-sulfur protein, plus two membrane-anchoring proteins, SdhC and SdhD.</text>
</comment>
<dbReference type="Pfam" id="PF01127">
    <property type="entry name" value="Sdh_cyt"/>
    <property type="match status" value="1"/>
</dbReference>
<evidence type="ECO:0000256" key="9">
    <source>
        <dbReference type="ARBA" id="ARBA00022617"/>
    </source>
</evidence>
<comment type="cofactor">
    <cofactor evidence="1">
        <name>heme</name>
        <dbReference type="ChEBI" id="CHEBI:30413"/>
    </cofactor>
</comment>
<dbReference type="NCBIfam" id="TIGR02968">
    <property type="entry name" value="succ_dehyd_anc"/>
    <property type="match status" value="1"/>
</dbReference>
<feature type="transmembrane region" description="Helical" evidence="16">
    <location>
        <begin position="103"/>
        <end position="125"/>
    </location>
</feature>
<dbReference type="InterPro" id="IPR014312">
    <property type="entry name" value="Succ_DH_anchor"/>
</dbReference>
<keyword evidence="15 16" id="KW-0472">Membrane</keyword>